<dbReference type="Pfam" id="PF00069">
    <property type="entry name" value="Pkinase"/>
    <property type="match status" value="1"/>
</dbReference>
<evidence type="ECO:0000259" key="5">
    <source>
        <dbReference type="PROSITE" id="PS50011"/>
    </source>
</evidence>
<keyword evidence="3" id="KW-0418">Kinase</keyword>
<evidence type="ECO:0000256" key="4">
    <source>
        <dbReference type="ARBA" id="ARBA00022840"/>
    </source>
</evidence>
<organism evidence="6 7">
    <name type="scientific">Trapa incisa</name>
    <dbReference type="NCBI Taxonomy" id="236973"/>
    <lineage>
        <taxon>Eukaryota</taxon>
        <taxon>Viridiplantae</taxon>
        <taxon>Streptophyta</taxon>
        <taxon>Embryophyta</taxon>
        <taxon>Tracheophyta</taxon>
        <taxon>Spermatophyta</taxon>
        <taxon>Magnoliopsida</taxon>
        <taxon>eudicotyledons</taxon>
        <taxon>Gunneridae</taxon>
        <taxon>Pentapetalae</taxon>
        <taxon>rosids</taxon>
        <taxon>malvids</taxon>
        <taxon>Myrtales</taxon>
        <taxon>Lythraceae</taxon>
        <taxon>Trapa</taxon>
    </lineage>
</organism>
<proteinExistence type="predicted"/>
<dbReference type="InterPro" id="IPR000719">
    <property type="entry name" value="Prot_kinase_dom"/>
</dbReference>
<dbReference type="PANTHER" id="PTHR44329:SF7">
    <property type="entry name" value="OS02G0608500 PROTEIN"/>
    <property type="match status" value="1"/>
</dbReference>
<evidence type="ECO:0000256" key="2">
    <source>
        <dbReference type="ARBA" id="ARBA00022741"/>
    </source>
</evidence>
<dbReference type="PANTHER" id="PTHR44329">
    <property type="entry name" value="SERINE/THREONINE-PROTEIN KINASE TNNI3K-RELATED"/>
    <property type="match status" value="1"/>
</dbReference>
<dbReference type="Gene3D" id="3.30.200.20">
    <property type="entry name" value="Phosphorylase Kinase, domain 1"/>
    <property type="match status" value="1"/>
</dbReference>
<dbReference type="Proteomes" id="UP001345219">
    <property type="component" value="Chromosome 19"/>
</dbReference>
<dbReference type="GO" id="GO:0004674">
    <property type="term" value="F:protein serine/threonine kinase activity"/>
    <property type="evidence" value="ECO:0007669"/>
    <property type="project" value="TreeGrafter"/>
</dbReference>
<dbReference type="InterPro" id="IPR008271">
    <property type="entry name" value="Ser/Thr_kinase_AS"/>
</dbReference>
<gene>
    <name evidence="6" type="ORF">SAY87_024528</name>
</gene>
<dbReference type="GO" id="GO:0005524">
    <property type="term" value="F:ATP binding"/>
    <property type="evidence" value="ECO:0007669"/>
    <property type="project" value="UniProtKB-KW"/>
</dbReference>
<keyword evidence="7" id="KW-1185">Reference proteome</keyword>
<name>A0AAN7GEI3_9MYRT</name>
<dbReference type="EMBL" id="JAXIOK010000024">
    <property type="protein sequence ID" value="KAK4740940.1"/>
    <property type="molecule type" value="Genomic_DNA"/>
</dbReference>
<dbReference type="InterPro" id="IPR051681">
    <property type="entry name" value="Ser/Thr_Kinases-Pseudokinases"/>
</dbReference>
<dbReference type="PROSITE" id="PS50011">
    <property type="entry name" value="PROTEIN_KINASE_DOM"/>
    <property type="match status" value="1"/>
</dbReference>
<evidence type="ECO:0000256" key="1">
    <source>
        <dbReference type="ARBA" id="ARBA00022679"/>
    </source>
</evidence>
<dbReference type="PIRSF" id="PIRSF000654">
    <property type="entry name" value="Integrin-linked_kinase"/>
    <property type="match status" value="1"/>
</dbReference>
<keyword evidence="4" id="KW-0067">ATP-binding</keyword>
<reference evidence="6 7" key="1">
    <citation type="journal article" date="2023" name="Hortic Res">
        <title>Pangenome of water caltrop reveals structural variations and asymmetric subgenome divergence after allopolyploidization.</title>
        <authorList>
            <person name="Zhang X."/>
            <person name="Chen Y."/>
            <person name="Wang L."/>
            <person name="Yuan Y."/>
            <person name="Fang M."/>
            <person name="Shi L."/>
            <person name="Lu R."/>
            <person name="Comes H.P."/>
            <person name="Ma Y."/>
            <person name="Chen Y."/>
            <person name="Huang G."/>
            <person name="Zhou Y."/>
            <person name="Zheng Z."/>
            <person name="Qiu Y."/>
        </authorList>
    </citation>
    <scope>NUCLEOTIDE SEQUENCE [LARGE SCALE GENOMIC DNA]</scope>
    <source>
        <tissue evidence="6">Roots</tissue>
    </source>
</reference>
<keyword evidence="1" id="KW-0808">Transferase</keyword>
<dbReference type="InterPro" id="IPR011009">
    <property type="entry name" value="Kinase-like_dom_sf"/>
</dbReference>
<sequence length="270" mass="30975">MAVTNSREVTEYELNPLEFHIRKEEAFQRHVDGNYQVAKWNGTKVSRPDCVYAFKHDLELLQKARHRNVVQFIGAVTQDSPVPFKSNLHNFEYCSCFLLDLHHGDLGRYVQVKERLSPAKVLRFALDIARDMNYLHQTKPDPIIHCDLKPKNILLDSGGLLKVVGFGLVRLLKHSSDKANLAYPEALPEFLSPYTAPGVYKNETFDRSVGAISCRLILHEMTEGMPPFHPSPPEEAARMIFFEGLRPPFKMKSKSYPPELKELIEECWNP</sequence>
<dbReference type="SMART" id="SM00220">
    <property type="entry name" value="S_TKc"/>
    <property type="match status" value="1"/>
</dbReference>
<dbReference type="PROSITE" id="PS00108">
    <property type="entry name" value="PROTEIN_KINASE_ST"/>
    <property type="match status" value="1"/>
</dbReference>
<dbReference type="SUPFAM" id="SSF56112">
    <property type="entry name" value="Protein kinase-like (PK-like)"/>
    <property type="match status" value="1"/>
</dbReference>
<comment type="caution">
    <text evidence="6">The sequence shown here is derived from an EMBL/GenBank/DDBJ whole genome shotgun (WGS) entry which is preliminary data.</text>
</comment>
<keyword evidence="2" id="KW-0547">Nucleotide-binding</keyword>
<feature type="domain" description="Protein kinase" evidence="5">
    <location>
        <begin position="1"/>
        <end position="270"/>
    </location>
</feature>
<dbReference type="Gene3D" id="1.10.510.10">
    <property type="entry name" value="Transferase(Phosphotransferase) domain 1"/>
    <property type="match status" value="1"/>
</dbReference>
<evidence type="ECO:0000256" key="3">
    <source>
        <dbReference type="ARBA" id="ARBA00022777"/>
    </source>
</evidence>
<protein>
    <recommendedName>
        <fullName evidence="5">Protein kinase domain-containing protein</fullName>
    </recommendedName>
</protein>
<evidence type="ECO:0000313" key="7">
    <source>
        <dbReference type="Proteomes" id="UP001345219"/>
    </source>
</evidence>
<dbReference type="FunFam" id="3.30.200.20:FF:000180">
    <property type="entry name" value="serine/threonine-protein kinase STY46-like"/>
    <property type="match status" value="1"/>
</dbReference>
<dbReference type="AlphaFoldDB" id="A0AAN7GEI3"/>
<accession>A0AAN7GEI3</accession>
<evidence type="ECO:0000313" key="6">
    <source>
        <dbReference type="EMBL" id="KAK4740940.1"/>
    </source>
</evidence>